<keyword evidence="1" id="KW-0812">Transmembrane</keyword>
<keyword evidence="1" id="KW-1133">Transmembrane helix</keyword>
<sequence>MTRRSRRTLPAALTALVLLALGALVATSAIQTLLERTPLVALDTVVGTLGRTSWQAAPVLVGAGVAAAVGVVLLVAAQWPGCSHVLPLATPPAGTDLVGGWHRTDLATRLRRRALAVEGVDRAAVHVRRRRVRVRARTHRASTAELRTSLAAALGADLDALGLARRPRLRVGVASTRKER</sequence>
<dbReference type="RefSeq" id="WP_274231814.1">
    <property type="nucleotide sequence ID" value="NZ_BAABHQ010000009.1"/>
</dbReference>
<dbReference type="InterPro" id="IPR046253">
    <property type="entry name" value="DUF6286"/>
</dbReference>
<organism evidence="3 4">
    <name type="scientific">Actinomycetospora straminea</name>
    <dbReference type="NCBI Taxonomy" id="663607"/>
    <lineage>
        <taxon>Bacteria</taxon>
        <taxon>Bacillati</taxon>
        <taxon>Actinomycetota</taxon>
        <taxon>Actinomycetes</taxon>
        <taxon>Pseudonocardiales</taxon>
        <taxon>Pseudonocardiaceae</taxon>
        <taxon>Actinomycetospora</taxon>
    </lineage>
</organism>
<feature type="domain" description="DUF6286" evidence="2">
    <location>
        <begin position="68"/>
        <end position="173"/>
    </location>
</feature>
<proteinExistence type="predicted"/>
<protein>
    <recommendedName>
        <fullName evidence="2">DUF6286 domain-containing protein</fullName>
    </recommendedName>
</protein>
<evidence type="ECO:0000313" key="3">
    <source>
        <dbReference type="EMBL" id="GAA4880943.1"/>
    </source>
</evidence>
<name>A0ABP9EJP4_9PSEU</name>
<dbReference type="Proteomes" id="UP001500457">
    <property type="component" value="Unassembled WGS sequence"/>
</dbReference>
<evidence type="ECO:0000313" key="4">
    <source>
        <dbReference type="Proteomes" id="UP001500457"/>
    </source>
</evidence>
<dbReference type="EMBL" id="BAABHQ010000009">
    <property type="protein sequence ID" value="GAA4880943.1"/>
    <property type="molecule type" value="Genomic_DNA"/>
</dbReference>
<accession>A0ABP9EJP4</accession>
<gene>
    <name evidence="3" type="ORF">GCM10023203_35090</name>
</gene>
<evidence type="ECO:0000259" key="2">
    <source>
        <dbReference type="Pfam" id="PF19803"/>
    </source>
</evidence>
<feature type="transmembrane region" description="Helical" evidence="1">
    <location>
        <begin position="53"/>
        <end position="76"/>
    </location>
</feature>
<comment type="caution">
    <text evidence="3">The sequence shown here is derived from an EMBL/GenBank/DDBJ whole genome shotgun (WGS) entry which is preliminary data.</text>
</comment>
<reference evidence="4" key="1">
    <citation type="journal article" date="2019" name="Int. J. Syst. Evol. Microbiol.">
        <title>The Global Catalogue of Microorganisms (GCM) 10K type strain sequencing project: providing services to taxonomists for standard genome sequencing and annotation.</title>
        <authorList>
            <consortium name="The Broad Institute Genomics Platform"/>
            <consortium name="The Broad Institute Genome Sequencing Center for Infectious Disease"/>
            <person name="Wu L."/>
            <person name="Ma J."/>
        </authorList>
    </citation>
    <scope>NUCLEOTIDE SEQUENCE [LARGE SCALE GENOMIC DNA]</scope>
    <source>
        <strain evidence="4">JCM 17983</strain>
    </source>
</reference>
<evidence type="ECO:0000256" key="1">
    <source>
        <dbReference type="SAM" id="Phobius"/>
    </source>
</evidence>
<keyword evidence="4" id="KW-1185">Reference proteome</keyword>
<dbReference type="Pfam" id="PF19803">
    <property type="entry name" value="DUF6286"/>
    <property type="match status" value="1"/>
</dbReference>
<keyword evidence="1" id="KW-0472">Membrane</keyword>